<dbReference type="InterPro" id="IPR008580">
    <property type="entry name" value="PPPDE_dom"/>
</dbReference>
<feature type="compositionally biased region" description="Polar residues" evidence="4">
    <location>
        <begin position="182"/>
        <end position="193"/>
    </location>
</feature>
<gene>
    <name evidence="6" type="ORF">QN277_000045</name>
</gene>
<dbReference type="Pfam" id="PF05903">
    <property type="entry name" value="Peptidase_C97"/>
    <property type="match status" value="1"/>
</dbReference>
<comment type="similarity">
    <text evidence="1">Belongs to the DeSI family.</text>
</comment>
<reference evidence="6" key="1">
    <citation type="submission" date="2023-10" db="EMBL/GenBank/DDBJ databases">
        <title>Chromosome-level genome of the transformable northern wattle, Acacia crassicarpa.</title>
        <authorList>
            <person name="Massaro I."/>
            <person name="Sinha N.R."/>
            <person name="Poethig S."/>
            <person name="Leichty A.R."/>
        </authorList>
    </citation>
    <scope>NUCLEOTIDE SEQUENCE</scope>
    <source>
        <strain evidence="6">Acra3RX</strain>
        <tissue evidence="6">Leaf</tissue>
    </source>
</reference>
<dbReference type="PANTHER" id="PTHR12378:SF9">
    <property type="entry name" value="OS06G0107000 PROTEIN"/>
    <property type="match status" value="1"/>
</dbReference>
<evidence type="ECO:0000313" key="7">
    <source>
        <dbReference type="Proteomes" id="UP001293593"/>
    </source>
</evidence>
<dbReference type="AlphaFoldDB" id="A0AAE1N4K0"/>
<evidence type="ECO:0000256" key="2">
    <source>
        <dbReference type="ARBA" id="ARBA00022670"/>
    </source>
</evidence>
<dbReference type="InterPro" id="IPR042266">
    <property type="entry name" value="PPPDE_sf"/>
</dbReference>
<sequence>MTEVVLHVYDVTNSGSDKTNNTILQINKIFKDGIGLGGIFHSAVQVYGEEEWSFGFCEQGTGVFSCPSRKNPMYTFRESLVLGTTSCSIFKVNQILRELSREWPGSSYDLLSKNCNHFCDEFCEKLGVPKLPGWVNRFANAGDTAMDVAENTAMRLRQAKTEIVSASKVAYRFLLGVTNNIRNDLDSPSNPNRGGSPRFQGTWFKNLITTGAKPSSSSEVQNQNGDEQLQQTQEDGGRALLRHNSSSHDSSRGGD</sequence>
<accession>A0AAE1N4K0</accession>
<evidence type="ECO:0000256" key="4">
    <source>
        <dbReference type="SAM" id="MobiDB-lite"/>
    </source>
</evidence>
<feature type="region of interest" description="Disordered" evidence="4">
    <location>
        <begin position="209"/>
        <end position="255"/>
    </location>
</feature>
<evidence type="ECO:0000256" key="1">
    <source>
        <dbReference type="ARBA" id="ARBA00008140"/>
    </source>
</evidence>
<comment type="caution">
    <text evidence="6">The sequence shown here is derived from an EMBL/GenBank/DDBJ whole genome shotgun (WGS) entry which is preliminary data.</text>
</comment>
<dbReference type="PROSITE" id="PS51858">
    <property type="entry name" value="PPPDE"/>
    <property type="match status" value="1"/>
</dbReference>
<feature type="region of interest" description="Disordered" evidence="4">
    <location>
        <begin position="182"/>
        <end position="201"/>
    </location>
</feature>
<feature type="compositionally biased region" description="Polar residues" evidence="4">
    <location>
        <begin position="209"/>
        <end position="234"/>
    </location>
</feature>
<dbReference type="PANTHER" id="PTHR12378">
    <property type="entry name" value="DESUMOYLATING ISOPEPTIDASE"/>
    <property type="match status" value="1"/>
</dbReference>
<proteinExistence type="inferred from homology"/>
<dbReference type="GO" id="GO:0101005">
    <property type="term" value="F:deubiquitinase activity"/>
    <property type="evidence" value="ECO:0007669"/>
    <property type="project" value="TreeGrafter"/>
</dbReference>
<dbReference type="GO" id="GO:0016579">
    <property type="term" value="P:protein deubiquitination"/>
    <property type="evidence" value="ECO:0007669"/>
    <property type="project" value="TreeGrafter"/>
</dbReference>
<dbReference type="EMBL" id="JAWXYG010000001">
    <property type="protein sequence ID" value="KAK4283044.1"/>
    <property type="molecule type" value="Genomic_DNA"/>
</dbReference>
<evidence type="ECO:0000256" key="3">
    <source>
        <dbReference type="ARBA" id="ARBA00022801"/>
    </source>
</evidence>
<dbReference type="SMART" id="SM01179">
    <property type="entry name" value="DUF862"/>
    <property type="match status" value="1"/>
</dbReference>
<dbReference type="GO" id="GO:0006508">
    <property type="term" value="P:proteolysis"/>
    <property type="evidence" value="ECO:0007669"/>
    <property type="project" value="UniProtKB-KW"/>
</dbReference>
<keyword evidence="3" id="KW-0378">Hydrolase</keyword>
<keyword evidence="7" id="KW-1185">Reference proteome</keyword>
<dbReference type="Gene3D" id="3.90.1720.30">
    <property type="entry name" value="PPPDE domains"/>
    <property type="match status" value="1"/>
</dbReference>
<dbReference type="Proteomes" id="UP001293593">
    <property type="component" value="Unassembled WGS sequence"/>
</dbReference>
<organism evidence="6 7">
    <name type="scientific">Acacia crassicarpa</name>
    <name type="common">northern wattle</name>
    <dbReference type="NCBI Taxonomy" id="499986"/>
    <lineage>
        <taxon>Eukaryota</taxon>
        <taxon>Viridiplantae</taxon>
        <taxon>Streptophyta</taxon>
        <taxon>Embryophyta</taxon>
        <taxon>Tracheophyta</taxon>
        <taxon>Spermatophyta</taxon>
        <taxon>Magnoliopsida</taxon>
        <taxon>eudicotyledons</taxon>
        <taxon>Gunneridae</taxon>
        <taxon>Pentapetalae</taxon>
        <taxon>rosids</taxon>
        <taxon>fabids</taxon>
        <taxon>Fabales</taxon>
        <taxon>Fabaceae</taxon>
        <taxon>Caesalpinioideae</taxon>
        <taxon>mimosoid clade</taxon>
        <taxon>Acacieae</taxon>
        <taxon>Acacia</taxon>
    </lineage>
</organism>
<evidence type="ECO:0000259" key="5">
    <source>
        <dbReference type="PROSITE" id="PS51858"/>
    </source>
</evidence>
<keyword evidence="2" id="KW-0645">Protease</keyword>
<feature type="domain" description="PPPDE" evidence="5">
    <location>
        <begin position="2"/>
        <end position="143"/>
    </location>
</feature>
<evidence type="ECO:0000313" key="6">
    <source>
        <dbReference type="EMBL" id="KAK4283044.1"/>
    </source>
</evidence>
<protein>
    <recommendedName>
        <fullName evidence="5">PPPDE domain-containing protein</fullName>
    </recommendedName>
</protein>
<name>A0AAE1N4K0_9FABA</name>